<dbReference type="AlphaFoldDB" id="A0A4U0QVR9"/>
<evidence type="ECO:0000256" key="3">
    <source>
        <dbReference type="ARBA" id="ARBA00023163"/>
    </source>
</evidence>
<proteinExistence type="predicted"/>
<keyword evidence="3" id="KW-0804">Transcription</keyword>
<evidence type="ECO:0000313" key="6">
    <source>
        <dbReference type="Proteomes" id="UP000306223"/>
    </source>
</evidence>
<dbReference type="InterPro" id="IPR036693">
    <property type="entry name" value="TF_LuxR_autoind-bd_dom_sf"/>
</dbReference>
<dbReference type="OrthoDB" id="3679796at2"/>
<dbReference type="InterPro" id="IPR005143">
    <property type="entry name" value="TF_LuxR_autoind-bd_dom"/>
</dbReference>
<dbReference type="SMART" id="SM00421">
    <property type="entry name" value="HTH_LUXR"/>
    <property type="match status" value="1"/>
</dbReference>
<dbReference type="EMBL" id="SUNH01000006">
    <property type="protein sequence ID" value="TJZ86235.1"/>
    <property type="molecule type" value="Genomic_DNA"/>
</dbReference>
<dbReference type="PROSITE" id="PS50043">
    <property type="entry name" value="HTH_LUXR_2"/>
    <property type="match status" value="1"/>
</dbReference>
<name>A0A4U0QVR9_9RHOB</name>
<dbReference type="Pfam" id="PF03472">
    <property type="entry name" value="Autoind_bind"/>
    <property type="match status" value="1"/>
</dbReference>
<comment type="caution">
    <text evidence="5">The sequence shown here is derived from an EMBL/GenBank/DDBJ whole genome shotgun (WGS) entry which is preliminary data.</text>
</comment>
<dbReference type="PANTHER" id="PTHR44688:SF16">
    <property type="entry name" value="DNA-BINDING TRANSCRIPTIONAL ACTIVATOR DEVR_DOSR"/>
    <property type="match status" value="1"/>
</dbReference>
<organism evidence="5 6">
    <name type="scientific">Paracoccus hibiscisoli</name>
    <dbReference type="NCBI Taxonomy" id="2023261"/>
    <lineage>
        <taxon>Bacteria</taxon>
        <taxon>Pseudomonadati</taxon>
        <taxon>Pseudomonadota</taxon>
        <taxon>Alphaproteobacteria</taxon>
        <taxon>Rhodobacterales</taxon>
        <taxon>Paracoccaceae</taxon>
        <taxon>Paracoccus</taxon>
    </lineage>
</organism>
<dbReference type="RefSeq" id="WP_136855663.1">
    <property type="nucleotide sequence ID" value="NZ_CALEYR010000097.1"/>
</dbReference>
<evidence type="ECO:0000256" key="2">
    <source>
        <dbReference type="ARBA" id="ARBA00023125"/>
    </source>
</evidence>
<dbReference type="PRINTS" id="PR00038">
    <property type="entry name" value="HTHLUXR"/>
</dbReference>
<evidence type="ECO:0000256" key="1">
    <source>
        <dbReference type="ARBA" id="ARBA00023015"/>
    </source>
</evidence>
<keyword evidence="6" id="KW-1185">Reference proteome</keyword>
<dbReference type="InterPro" id="IPR016032">
    <property type="entry name" value="Sig_transdc_resp-reg_C-effctor"/>
</dbReference>
<protein>
    <submittedName>
        <fullName evidence="5">LuxR family transcriptional regulator</fullName>
    </submittedName>
</protein>
<dbReference type="Gene3D" id="1.10.10.10">
    <property type="entry name" value="Winged helix-like DNA-binding domain superfamily/Winged helix DNA-binding domain"/>
    <property type="match status" value="1"/>
</dbReference>
<dbReference type="Pfam" id="PF00196">
    <property type="entry name" value="GerE"/>
    <property type="match status" value="1"/>
</dbReference>
<dbReference type="Proteomes" id="UP000306223">
    <property type="component" value="Unassembled WGS sequence"/>
</dbReference>
<evidence type="ECO:0000313" key="5">
    <source>
        <dbReference type="EMBL" id="TJZ86235.1"/>
    </source>
</evidence>
<gene>
    <name evidence="5" type="ORF">FA740_04960</name>
</gene>
<feature type="domain" description="HTH luxR-type" evidence="4">
    <location>
        <begin position="171"/>
        <end position="236"/>
    </location>
</feature>
<accession>A0A4U0QVR9</accession>
<keyword evidence="1" id="KW-0805">Transcription regulation</keyword>
<dbReference type="InterPro" id="IPR036388">
    <property type="entry name" value="WH-like_DNA-bd_sf"/>
</dbReference>
<sequence length="268" mass="29467">MLPGFIERLLDARTIPDIGAVFHQAMAHLGFEHALYAGRFMLSVPRSVMQENPVVLSNLPPRLIEHAQQLRDLHRDPWIEWVLNNDGDIAARDLLARGVHSPSLALAADHGVGAVQIVSLRDKVLNGVGAVLAVPFQGAGDHHLRERWALAGRDVRVLSWVMHMRIATMHRHPAKATLTPRQREVLGWRSSGKTVAETAMILGITPATVEKHMRLAREALGVDTTPQAVLKAHVTHQLFGPVTGATLPRGEDGEGKGFHRFAALKNRI</sequence>
<dbReference type="InterPro" id="IPR000792">
    <property type="entry name" value="Tscrpt_reg_LuxR_C"/>
</dbReference>
<dbReference type="CDD" id="cd06170">
    <property type="entry name" value="LuxR_C_like"/>
    <property type="match status" value="1"/>
</dbReference>
<reference evidence="5 6" key="1">
    <citation type="submission" date="2019-04" db="EMBL/GenBank/DDBJ databases">
        <authorList>
            <person name="Li J."/>
        </authorList>
    </citation>
    <scope>NUCLEOTIDE SEQUENCE [LARGE SCALE GENOMIC DNA]</scope>
    <source>
        <strain evidence="5 6">CCTCC AB2016182</strain>
    </source>
</reference>
<keyword evidence="2" id="KW-0238">DNA-binding</keyword>
<dbReference type="PANTHER" id="PTHR44688">
    <property type="entry name" value="DNA-BINDING TRANSCRIPTIONAL ACTIVATOR DEVR_DOSR"/>
    <property type="match status" value="1"/>
</dbReference>
<dbReference type="SUPFAM" id="SSF75516">
    <property type="entry name" value="Pheromone-binding domain of LuxR-like quorum-sensing transcription factors"/>
    <property type="match status" value="1"/>
</dbReference>
<dbReference type="GO" id="GO:0003677">
    <property type="term" value="F:DNA binding"/>
    <property type="evidence" value="ECO:0007669"/>
    <property type="project" value="UniProtKB-KW"/>
</dbReference>
<dbReference type="Gene3D" id="3.30.450.80">
    <property type="entry name" value="Transcription factor LuxR-like, autoinducer-binding domain"/>
    <property type="match status" value="1"/>
</dbReference>
<dbReference type="GO" id="GO:0006355">
    <property type="term" value="P:regulation of DNA-templated transcription"/>
    <property type="evidence" value="ECO:0007669"/>
    <property type="project" value="InterPro"/>
</dbReference>
<evidence type="ECO:0000259" key="4">
    <source>
        <dbReference type="PROSITE" id="PS50043"/>
    </source>
</evidence>
<dbReference type="SUPFAM" id="SSF46894">
    <property type="entry name" value="C-terminal effector domain of the bipartite response regulators"/>
    <property type="match status" value="1"/>
</dbReference>